<dbReference type="PANTHER" id="PTHR30177">
    <property type="entry name" value="GLYCINE BETAINE/L-PROLINE TRANSPORT SYSTEM PERMEASE PROTEIN PROW"/>
    <property type="match status" value="1"/>
</dbReference>
<evidence type="ECO:0000256" key="2">
    <source>
        <dbReference type="ARBA" id="ARBA00022448"/>
    </source>
</evidence>
<proteinExistence type="inferred from homology"/>
<dbReference type="InterPro" id="IPR000515">
    <property type="entry name" value="MetI-like"/>
</dbReference>
<feature type="transmembrane region" description="Helical" evidence="6">
    <location>
        <begin position="31"/>
        <end position="51"/>
    </location>
</feature>
<dbReference type="GO" id="GO:0031460">
    <property type="term" value="P:glycine betaine transport"/>
    <property type="evidence" value="ECO:0007669"/>
    <property type="project" value="TreeGrafter"/>
</dbReference>
<keyword evidence="2 6" id="KW-0813">Transport</keyword>
<evidence type="ECO:0000256" key="5">
    <source>
        <dbReference type="ARBA" id="ARBA00023136"/>
    </source>
</evidence>
<evidence type="ECO:0000256" key="3">
    <source>
        <dbReference type="ARBA" id="ARBA00022692"/>
    </source>
</evidence>
<dbReference type="Proteomes" id="UP000062519">
    <property type="component" value="Chromosome 1"/>
</dbReference>
<feature type="transmembrane region" description="Helical" evidence="6">
    <location>
        <begin position="349"/>
        <end position="369"/>
    </location>
</feature>
<feature type="transmembrane region" description="Helical" evidence="6">
    <location>
        <begin position="234"/>
        <end position="260"/>
    </location>
</feature>
<feature type="transmembrane region" description="Helical" evidence="6">
    <location>
        <begin position="322"/>
        <end position="342"/>
    </location>
</feature>
<dbReference type="Pfam" id="PF00528">
    <property type="entry name" value="BPD_transp_1"/>
    <property type="match status" value="1"/>
</dbReference>
<protein>
    <submittedName>
        <fullName evidence="8">ABC transporter permease</fullName>
    </submittedName>
</protein>
<reference evidence="8 9" key="1">
    <citation type="submission" date="2015-12" db="EMBL/GenBank/DDBJ databases">
        <title>Diversity of Burkholderia near neighbor genomes.</title>
        <authorList>
            <person name="Sahl J."/>
            <person name="Wagner D."/>
            <person name="Keim P."/>
        </authorList>
    </citation>
    <scope>NUCLEOTIDE SEQUENCE [LARGE SCALE GENOMIC DNA]</scope>
    <source>
        <strain evidence="8 9">BDU6</strain>
    </source>
</reference>
<feature type="transmembrane region" description="Helical" evidence="6">
    <location>
        <begin position="71"/>
        <end position="89"/>
    </location>
</feature>
<feature type="transmembrane region" description="Helical" evidence="6">
    <location>
        <begin position="375"/>
        <end position="397"/>
    </location>
</feature>
<feature type="transmembrane region" description="Helical" evidence="6">
    <location>
        <begin position="160"/>
        <end position="179"/>
    </location>
</feature>
<dbReference type="CDD" id="cd06261">
    <property type="entry name" value="TM_PBP2"/>
    <property type="match status" value="1"/>
</dbReference>
<evidence type="ECO:0000259" key="7">
    <source>
        <dbReference type="PROSITE" id="PS50928"/>
    </source>
</evidence>
<keyword evidence="3 6" id="KW-0812">Transmembrane</keyword>
<evidence type="ECO:0000256" key="6">
    <source>
        <dbReference type="RuleBase" id="RU363032"/>
    </source>
</evidence>
<comment type="similarity">
    <text evidence="6">Belongs to the binding-protein-dependent transport system permease family.</text>
</comment>
<evidence type="ECO:0000256" key="4">
    <source>
        <dbReference type="ARBA" id="ARBA00022989"/>
    </source>
</evidence>
<feature type="transmembrane region" description="Helical" evidence="6">
    <location>
        <begin position="199"/>
        <end position="222"/>
    </location>
</feature>
<organism evidence="8 9">
    <name type="scientific">Burkholderia mayonis</name>
    <dbReference type="NCBI Taxonomy" id="1385591"/>
    <lineage>
        <taxon>Bacteria</taxon>
        <taxon>Pseudomonadati</taxon>
        <taxon>Pseudomonadota</taxon>
        <taxon>Betaproteobacteria</taxon>
        <taxon>Burkholderiales</taxon>
        <taxon>Burkholderiaceae</taxon>
        <taxon>Burkholderia</taxon>
        <taxon>pseudomallei group</taxon>
    </lineage>
</organism>
<comment type="subcellular location">
    <subcellularLocation>
        <location evidence="1 6">Cell membrane</location>
        <topology evidence="1 6">Multi-pass membrane protein</topology>
    </subcellularLocation>
</comment>
<dbReference type="EMBL" id="CP013386">
    <property type="protein sequence ID" value="AOJ01846.1"/>
    <property type="molecule type" value="Genomic_DNA"/>
</dbReference>
<dbReference type="PROSITE" id="PS50928">
    <property type="entry name" value="ABC_TM1"/>
    <property type="match status" value="1"/>
</dbReference>
<dbReference type="AlphaFoldDB" id="A0A1B4FDP1"/>
<evidence type="ECO:0000313" key="8">
    <source>
        <dbReference type="EMBL" id="AOJ01846.1"/>
    </source>
</evidence>
<dbReference type="PANTHER" id="PTHR30177:SF30">
    <property type="entry name" value="GLYCINE BETAINE UPTAKE SYSTEM PERMEASE PROTEIN YEHY"/>
    <property type="match status" value="1"/>
</dbReference>
<gene>
    <name evidence="8" type="ORF">WS70_08380</name>
</gene>
<dbReference type="RefSeq" id="WP_059470055.1">
    <property type="nucleotide sequence ID" value="NZ_CP013386.1"/>
</dbReference>
<dbReference type="SUPFAM" id="SSF161098">
    <property type="entry name" value="MetI-like"/>
    <property type="match status" value="1"/>
</dbReference>
<feature type="transmembrane region" description="Helical" evidence="6">
    <location>
        <begin position="134"/>
        <end position="153"/>
    </location>
</feature>
<name>A0A1B4FDP1_9BURK</name>
<accession>A0A1B4FDP1</accession>
<keyword evidence="4 6" id="KW-1133">Transmembrane helix</keyword>
<dbReference type="Gene3D" id="1.10.3720.10">
    <property type="entry name" value="MetI-like"/>
    <property type="match status" value="1"/>
</dbReference>
<feature type="domain" description="ABC transmembrane type-1" evidence="7">
    <location>
        <begin position="199"/>
        <end position="394"/>
    </location>
</feature>
<evidence type="ECO:0000256" key="1">
    <source>
        <dbReference type="ARBA" id="ARBA00004651"/>
    </source>
</evidence>
<dbReference type="InterPro" id="IPR051204">
    <property type="entry name" value="ABC_transp_perm/SBD"/>
</dbReference>
<dbReference type="InterPro" id="IPR035906">
    <property type="entry name" value="MetI-like_sf"/>
</dbReference>
<dbReference type="GO" id="GO:0005886">
    <property type="term" value="C:plasma membrane"/>
    <property type="evidence" value="ECO:0007669"/>
    <property type="project" value="UniProtKB-SubCell"/>
</dbReference>
<sequence length="406" mass="40538">MTARTAGGARAPVPAPRPDAAPAWIARVDKVGVLIAALVAYAAFFEPFVTLRANRIAGGSGLALDAVFPALHAHALAALWAAGALFALVRSRAALRAAVGAALVVALCIAVGAAPAHLVTPDTPLARVSPASGAWLLLFAFAVLIADALARVALAPGARLAALAAAVAALAAFVHGGFWDGLSVMQEYAVRADTFRNEAIRHLALVTASVAAAAAAGVPLGIGCTRSAALRGAVMPLLNVVQTIPSIALYGLLMAPLAILAARVPLAAAIGVSGIGVAPALIALFLYALLPIVSSVVVGFAQVPAAVIEAAQAMGMTGRERLVAVELPLALPVVLSGVRIVLVQNIGLAAVAALIGGGGFGTFIFQGIGQSATDLVLLGALPTIAFALVTAVLFEAATEIAKGARR</sequence>
<keyword evidence="5 6" id="KW-0472">Membrane</keyword>
<evidence type="ECO:0000313" key="9">
    <source>
        <dbReference type="Proteomes" id="UP000062519"/>
    </source>
</evidence>
<dbReference type="GO" id="GO:0055085">
    <property type="term" value="P:transmembrane transport"/>
    <property type="evidence" value="ECO:0007669"/>
    <property type="project" value="InterPro"/>
</dbReference>
<feature type="transmembrane region" description="Helical" evidence="6">
    <location>
        <begin position="94"/>
        <end position="114"/>
    </location>
</feature>
<dbReference type="KEGG" id="buu:WS70_08380"/>
<keyword evidence="9" id="KW-1185">Reference proteome</keyword>